<keyword evidence="2" id="KW-0521">NADP</keyword>
<keyword evidence="3 5" id="KW-0560">Oxidoreductase</keyword>
<feature type="domain" description="NADP-dependent oxidoreductase" evidence="4">
    <location>
        <begin position="10"/>
        <end position="246"/>
    </location>
</feature>
<evidence type="ECO:0000313" key="6">
    <source>
        <dbReference type="Proteomes" id="UP000826014"/>
    </source>
</evidence>
<dbReference type="InterPro" id="IPR020471">
    <property type="entry name" value="AKR"/>
</dbReference>
<accession>A0ABX8V043</accession>
<reference evidence="5 6" key="1">
    <citation type="journal article" date="2022" name="bioRxiv">
        <title>Ecology and evolution of chlamydial symbionts of arthropods.</title>
        <authorList>
            <person name="Halter T."/>
            <person name="Koestlbacher S."/>
            <person name="Collingro A."/>
            <person name="Sixt B.S."/>
            <person name="Toenshoff E.R."/>
            <person name="Hendrickx F."/>
            <person name="Kostanjsek R."/>
            <person name="Horn M."/>
        </authorList>
    </citation>
    <scope>NUCLEOTIDE SEQUENCE [LARGE SCALE GENOMIC DNA]</scope>
    <source>
        <strain evidence="5">W744xW776</strain>
    </source>
</reference>
<evidence type="ECO:0000256" key="3">
    <source>
        <dbReference type="ARBA" id="ARBA00023002"/>
    </source>
</evidence>
<evidence type="ECO:0000259" key="4">
    <source>
        <dbReference type="Pfam" id="PF00248"/>
    </source>
</evidence>
<dbReference type="GO" id="GO:0050580">
    <property type="term" value="F:2,5-didehydrogluconate reductase activity"/>
    <property type="evidence" value="ECO:0007669"/>
    <property type="project" value="UniProtKB-EC"/>
</dbReference>
<dbReference type="PANTHER" id="PTHR43827">
    <property type="entry name" value="2,5-DIKETO-D-GLUCONIC ACID REDUCTASE"/>
    <property type="match status" value="1"/>
</dbReference>
<dbReference type="PIRSF" id="PIRSF000097">
    <property type="entry name" value="AKR"/>
    <property type="match status" value="1"/>
</dbReference>
<dbReference type="PRINTS" id="PR00069">
    <property type="entry name" value="ALDKETRDTASE"/>
</dbReference>
<comment type="similarity">
    <text evidence="1">Belongs to the aldo/keto reductase family.</text>
</comment>
<dbReference type="PANTHER" id="PTHR43827:SF3">
    <property type="entry name" value="NADP-DEPENDENT OXIDOREDUCTASE DOMAIN-CONTAINING PROTEIN"/>
    <property type="match status" value="1"/>
</dbReference>
<name>A0ABX8V043_9BACT</name>
<dbReference type="EMBL" id="CP075587">
    <property type="protein sequence ID" value="QYF48516.1"/>
    <property type="molecule type" value="Genomic_DNA"/>
</dbReference>
<proteinExistence type="inferred from homology"/>
<evidence type="ECO:0000256" key="1">
    <source>
        <dbReference type="ARBA" id="ARBA00007905"/>
    </source>
</evidence>
<dbReference type="EC" id="1.1.1.274" evidence="5"/>
<dbReference type="Gene3D" id="3.20.20.100">
    <property type="entry name" value="NADP-dependent oxidoreductase domain"/>
    <property type="match status" value="1"/>
</dbReference>
<dbReference type="RefSeq" id="WP_215217596.1">
    <property type="nucleotide sequence ID" value="NZ_CP075587.1"/>
</dbReference>
<gene>
    <name evidence="5" type="ORF">RHABOEDO_000693</name>
</gene>
<dbReference type="Pfam" id="PF00248">
    <property type="entry name" value="Aldo_ket_red"/>
    <property type="match status" value="1"/>
</dbReference>
<dbReference type="InterPro" id="IPR036812">
    <property type="entry name" value="NAD(P)_OxRdtase_dom_sf"/>
</dbReference>
<protein>
    <submittedName>
        <fullName evidence="5">Diketo-D-gluconic acid reductase A</fullName>
        <ecNumber evidence="5">1.1.1.274</ecNumber>
    </submittedName>
</protein>
<organism evidence="5 6">
    <name type="scientific">Candidatus Rhabdochlamydia oedothoracis</name>
    <dbReference type="NCBI Taxonomy" id="2720720"/>
    <lineage>
        <taxon>Bacteria</taxon>
        <taxon>Pseudomonadati</taxon>
        <taxon>Chlamydiota</taxon>
        <taxon>Chlamydiia</taxon>
        <taxon>Parachlamydiales</taxon>
        <taxon>Candidatus Rhabdochlamydiaceae</taxon>
        <taxon>Candidatus Rhabdochlamydia</taxon>
    </lineage>
</organism>
<sequence length="261" mass="30812">MDKKEKVPLIGLGTWELSGKSCVSAIKMALELGYRHIDTALIYENHRDVAKAIRGFNRQELFITSKFFLNQKSAEESCDLALQELNLDYLDLFLIHWPDREKPMVKVLKEMEKLKKQGRIHHIGVSNFTRHHLQDAIDKGIQIDYNQVEFHPYLYQKELCQFCQNHQIGLIAYRPLGKGELVQEEIFKKIGDKYRKTPAQIILKWLIQKEIAVVVKGSSKKHLQENFHVFDFFLHPEDMKQINELNRNQRFCKTDYSDFNY</sequence>
<dbReference type="SUPFAM" id="SSF51430">
    <property type="entry name" value="NAD(P)-linked oxidoreductase"/>
    <property type="match status" value="1"/>
</dbReference>
<evidence type="ECO:0000313" key="5">
    <source>
        <dbReference type="EMBL" id="QYF48516.1"/>
    </source>
</evidence>
<evidence type="ECO:0000256" key="2">
    <source>
        <dbReference type="ARBA" id="ARBA00022857"/>
    </source>
</evidence>
<dbReference type="Proteomes" id="UP000826014">
    <property type="component" value="Chromosome"/>
</dbReference>
<keyword evidence="6" id="KW-1185">Reference proteome</keyword>
<dbReference type="InterPro" id="IPR023210">
    <property type="entry name" value="NADP_OxRdtase_dom"/>
</dbReference>